<evidence type="ECO:0000256" key="1">
    <source>
        <dbReference type="ARBA" id="ARBA00001947"/>
    </source>
</evidence>
<dbReference type="Pfam" id="PF00432">
    <property type="entry name" value="Prenyltrans"/>
    <property type="match status" value="2"/>
</dbReference>
<dbReference type="Gene3D" id="1.50.10.20">
    <property type="match status" value="2"/>
</dbReference>
<evidence type="ECO:0000256" key="5">
    <source>
        <dbReference type="ARBA" id="ARBA00022723"/>
    </source>
</evidence>
<proteinExistence type="inferred from homology"/>
<keyword evidence="13" id="KW-1185">Reference proteome</keyword>
<organism evidence="12 13">
    <name type="scientific">Papaver atlanticum</name>
    <dbReference type="NCBI Taxonomy" id="357466"/>
    <lineage>
        <taxon>Eukaryota</taxon>
        <taxon>Viridiplantae</taxon>
        <taxon>Streptophyta</taxon>
        <taxon>Embryophyta</taxon>
        <taxon>Tracheophyta</taxon>
        <taxon>Spermatophyta</taxon>
        <taxon>Magnoliopsida</taxon>
        <taxon>Ranunculales</taxon>
        <taxon>Papaveraceae</taxon>
        <taxon>Papaveroideae</taxon>
        <taxon>Papaver</taxon>
    </lineage>
</organism>
<evidence type="ECO:0000256" key="9">
    <source>
        <dbReference type="ARBA" id="ARBA00032766"/>
    </source>
</evidence>
<keyword evidence="3" id="KW-0637">Prenyltransferase</keyword>
<accession>A0AAD4S937</accession>
<keyword evidence="10" id="KW-0732">Signal</keyword>
<dbReference type="AlphaFoldDB" id="A0AAD4S937"/>
<evidence type="ECO:0000256" key="4">
    <source>
        <dbReference type="ARBA" id="ARBA00022679"/>
    </source>
</evidence>
<gene>
    <name evidence="12" type="ORF">MKW98_019353</name>
</gene>
<comment type="similarity">
    <text evidence="2">Belongs to the protein prenyltransferase subunit beta family.</text>
</comment>
<feature type="chain" id="PRO_5042173701" description="Geranylgeranyl transferase type II subunit beta" evidence="10">
    <location>
        <begin position="28"/>
        <end position="96"/>
    </location>
</feature>
<sequence>MEHLRMSGAYWCLTTLDLLGKLVSVHQDEIVSWVMQCQHESGGFADCQDKENGGISDRPDDAVDVYHTYFGVTALSLLEYPGIKPIDPAYAYLLML</sequence>
<dbReference type="Proteomes" id="UP001202328">
    <property type="component" value="Unassembled WGS sequence"/>
</dbReference>
<dbReference type="EMBL" id="JAJJMB010012638">
    <property type="protein sequence ID" value="KAI3874780.1"/>
    <property type="molecule type" value="Genomic_DNA"/>
</dbReference>
<comment type="caution">
    <text evidence="12">The sequence shown here is derived from an EMBL/GenBank/DDBJ whole genome shotgun (WGS) entry which is preliminary data.</text>
</comment>
<evidence type="ECO:0000256" key="10">
    <source>
        <dbReference type="SAM" id="SignalP"/>
    </source>
</evidence>
<dbReference type="PANTHER" id="PTHR11774:SF11">
    <property type="entry name" value="GERANYLGERANYL TRANSFERASE TYPE-2 SUBUNIT BETA"/>
    <property type="match status" value="1"/>
</dbReference>
<dbReference type="GO" id="GO:0004663">
    <property type="term" value="F:Rab geranylgeranyltransferase activity"/>
    <property type="evidence" value="ECO:0007669"/>
    <property type="project" value="TreeGrafter"/>
</dbReference>
<dbReference type="PANTHER" id="PTHR11774">
    <property type="entry name" value="GERANYLGERANYL TRANSFERASE TYPE BETA SUBUNIT"/>
    <property type="match status" value="1"/>
</dbReference>
<feature type="domain" description="Prenyltransferase alpha-alpha toroid" evidence="11">
    <location>
        <begin position="46"/>
        <end position="91"/>
    </location>
</feature>
<feature type="signal peptide" evidence="10">
    <location>
        <begin position="1"/>
        <end position="27"/>
    </location>
</feature>
<evidence type="ECO:0000259" key="11">
    <source>
        <dbReference type="Pfam" id="PF00432"/>
    </source>
</evidence>
<evidence type="ECO:0000256" key="2">
    <source>
        <dbReference type="ARBA" id="ARBA00010497"/>
    </source>
</evidence>
<evidence type="ECO:0000256" key="3">
    <source>
        <dbReference type="ARBA" id="ARBA00022602"/>
    </source>
</evidence>
<dbReference type="InterPro" id="IPR008930">
    <property type="entry name" value="Terpenoid_cyclase/PrenylTrfase"/>
</dbReference>
<evidence type="ECO:0000313" key="12">
    <source>
        <dbReference type="EMBL" id="KAI3874780.1"/>
    </source>
</evidence>
<keyword evidence="4" id="KW-0808">Transferase</keyword>
<evidence type="ECO:0000256" key="7">
    <source>
        <dbReference type="ARBA" id="ARBA00022833"/>
    </source>
</evidence>
<dbReference type="SUPFAM" id="SSF48239">
    <property type="entry name" value="Terpenoid cyclases/Protein prenyltransferases"/>
    <property type="match status" value="2"/>
</dbReference>
<reference evidence="12" key="1">
    <citation type="submission" date="2022-04" db="EMBL/GenBank/DDBJ databases">
        <title>A functionally conserved STORR gene fusion in Papaver species that diverged 16.8 million years ago.</title>
        <authorList>
            <person name="Catania T."/>
        </authorList>
    </citation>
    <scope>NUCLEOTIDE SEQUENCE</scope>
    <source>
        <strain evidence="12">S-188037</strain>
    </source>
</reference>
<keyword evidence="7" id="KW-0862">Zinc</keyword>
<keyword evidence="5" id="KW-0479">Metal-binding</keyword>
<keyword evidence="6" id="KW-0677">Repeat</keyword>
<evidence type="ECO:0000313" key="13">
    <source>
        <dbReference type="Proteomes" id="UP001202328"/>
    </source>
</evidence>
<protein>
    <recommendedName>
        <fullName evidence="8">Geranylgeranyl transferase type II subunit beta</fullName>
    </recommendedName>
    <alternativeName>
        <fullName evidence="9">Type II protein geranyl-geranyltransferase subunit beta</fullName>
    </alternativeName>
</protein>
<feature type="domain" description="Prenyltransferase alpha-alpha toroid" evidence="11">
    <location>
        <begin position="2"/>
        <end position="45"/>
    </location>
</feature>
<name>A0AAD4S937_9MAGN</name>
<dbReference type="GO" id="GO:0046872">
    <property type="term" value="F:metal ion binding"/>
    <property type="evidence" value="ECO:0007669"/>
    <property type="project" value="UniProtKB-KW"/>
</dbReference>
<dbReference type="GO" id="GO:0005968">
    <property type="term" value="C:Rab-protein geranylgeranyltransferase complex"/>
    <property type="evidence" value="ECO:0007669"/>
    <property type="project" value="TreeGrafter"/>
</dbReference>
<evidence type="ECO:0000256" key="6">
    <source>
        <dbReference type="ARBA" id="ARBA00022737"/>
    </source>
</evidence>
<dbReference type="InterPro" id="IPR001330">
    <property type="entry name" value="Prenyltrans"/>
</dbReference>
<dbReference type="InterPro" id="IPR045089">
    <property type="entry name" value="PGGT1B-like"/>
</dbReference>
<evidence type="ECO:0000256" key="8">
    <source>
        <dbReference type="ARBA" id="ARBA00030816"/>
    </source>
</evidence>
<comment type="cofactor">
    <cofactor evidence="1">
        <name>Zn(2+)</name>
        <dbReference type="ChEBI" id="CHEBI:29105"/>
    </cofactor>
</comment>